<dbReference type="SUPFAM" id="SSF110111">
    <property type="entry name" value="Ctag/Cox11"/>
    <property type="match status" value="1"/>
</dbReference>
<dbReference type="HOGENOM" id="CLU_045000_5_3_1"/>
<evidence type="ECO:0000256" key="4">
    <source>
        <dbReference type="ARBA" id="ARBA00022989"/>
    </source>
</evidence>
<reference evidence="7" key="3">
    <citation type="submission" date="2016-03" db="UniProtKB">
        <authorList>
            <consortium name="EnsemblProtists"/>
        </authorList>
    </citation>
    <scope>IDENTIFICATION</scope>
</reference>
<dbReference type="Gene3D" id="2.60.370.10">
    <property type="entry name" value="Ctag/Cox11"/>
    <property type="match status" value="1"/>
</dbReference>
<dbReference type="KEGG" id="gtt:GUITHDRAFT_107319"/>
<evidence type="ECO:0000256" key="2">
    <source>
        <dbReference type="ARBA" id="ARBA00004243"/>
    </source>
</evidence>
<evidence type="ECO:0000313" key="8">
    <source>
        <dbReference type="Proteomes" id="UP000011087"/>
    </source>
</evidence>
<dbReference type="EnsemblProtists" id="EKX46966">
    <property type="protein sequence ID" value="EKX46966"/>
    <property type="gene ID" value="GUITHDRAFT_107319"/>
</dbReference>
<dbReference type="NCBIfam" id="NF003465">
    <property type="entry name" value="PRK05089.1"/>
    <property type="match status" value="1"/>
</dbReference>
<name>L1JEQ0_GUITC</name>
<dbReference type="GO" id="GO:0005507">
    <property type="term" value="F:copper ion binding"/>
    <property type="evidence" value="ECO:0007669"/>
    <property type="project" value="InterPro"/>
</dbReference>
<evidence type="ECO:0000313" key="7">
    <source>
        <dbReference type="EnsemblProtists" id="EKX46966"/>
    </source>
</evidence>
<dbReference type="AlphaFoldDB" id="L1JEQ0"/>
<dbReference type="PANTHER" id="PTHR21320">
    <property type="entry name" value="CYTOCHROME C OXIDASE ASSEMBLY PROTEIN COX11-RELATED"/>
    <property type="match status" value="1"/>
</dbReference>
<dbReference type="InterPro" id="IPR023471">
    <property type="entry name" value="CtaG/Cox11_dom_sf"/>
</dbReference>
<dbReference type="HAMAP" id="MF_00155">
    <property type="entry name" value="CtaG"/>
    <property type="match status" value="1"/>
</dbReference>
<gene>
    <name evidence="6" type="ORF">GUITHDRAFT_107319</name>
</gene>
<evidence type="ECO:0000256" key="5">
    <source>
        <dbReference type="ARBA" id="ARBA00023136"/>
    </source>
</evidence>
<dbReference type="InterPro" id="IPR007533">
    <property type="entry name" value="Cyt_c_oxidase_assmbl_CtaG"/>
</dbReference>
<dbReference type="eggNOG" id="KOG2540">
    <property type="taxonomic scope" value="Eukaryota"/>
</dbReference>
<dbReference type="PaxDb" id="55529-EKX46966"/>
<comment type="function">
    <text evidence="1">Exerts its effect at some terminal stage of cytochrome c oxidase synthesis, probably by being involved in the insertion of the copper B into subunit I.</text>
</comment>
<dbReference type="STRING" id="905079.L1JEQ0"/>
<dbReference type="Pfam" id="PF04442">
    <property type="entry name" value="CtaG_Cox11"/>
    <property type="match status" value="1"/>
</dbReference>
<keyword evidence="4" id="KW-1133">Transmembrane helix</keyword>
<evidence type="ECO:0000313" key="6">
    <source>
        <dbReference type="EMBL" id="EKX46966.1"/>
    </source>
</evidence>
<dbReference type="PIRSF" id="PIRSF005413">
    <property type="entry name" value="COX11"/>
    <property type="match status" value="1"/>
</dbReference>
<organism evidence="6">
    <name type="scientific">Guillardia theta (strain CCMP2712)</name>
    <name type="common">Cryptophyte</name>
    <dbReference type="NCBI Taxonomy" id="905079"/>
    <lineage>
        <taxon>Eukaryota</taxon>
        <taxon>Cryptophyceae</taxon>
        <taxon>Pyrenomonadales</taxon>
        <taxon>Geminigeraceae</taxon>
        <taxon>Guillardia</taxon>
    </lineage>
</organism>
<dbReference type="GO" id="GO:0005743">
    <property type="term" value="C:mitochondrial inner membrane"/>
    <property type="evidence" value="ECO:0007669"/>
    <property type="project" value="UniProtKB-SubCell"/>
</dbReference>
<dbReference type="GeneID" id="17303530"/>
<dbReference type="OrthoDB" id="1704689at2759"/>
<dbReference type="PANTHER" id="PTHR21320:SF3">
    <property type="entry name" value="CYTOCHROME C OXIDASE ASSEMBLY PROTEIN COX11, MITOCHONDRIAL-RELATED"/>
    <property type="match status" value="1"/>
</dbReference>
<keyword evidence="3" id="KW-0812">Transmembrane</keyword>
<evidence type="ECO:0000256" key="3">
    <source>
        <dbReference type="ARBA" id="ARBA00022692"/>
    </source>
</evidence>
<evidence type="ECO:0000256" key="1">
    <source>
        <dbReference type="ARBA" id="ARBA00004007"/>
    </source>
</evidence>
<dbReference type="EMBL" id="JH992992">
    <property type="protein sequence ID" value="EKX46966.1"/>
    <property type="molecule type" value="Genomic_DNA"/>
</dbReference>
<sequence length="194" mass="21823">MYMGGVTLFTISFTYLSVPLYRLFCAKTGFAGTVKPADMVDYESKAKPISGKRVLKIKFNADTSDSMPWKFIPQQYEIKVLPGEAALAFYTAENRTDKAIIGVASYNIQPEGAALYFNKIQCFCFEEQMLKPNEKIDMPVFFFIDPDFLMDKNMNAVDTITLSYTFFKAGDSDAPEVAGMLQQHAPRMHKQPAA</sequence>
<reference evidence="8" key="2">
    <citation type="submission" date="2012-11" db="EMBL/GenBank/DDBJ databases">
        <authorList>
            <person name="Kuo A."/>
            <person name="Curtis B.A."/>
            <person name="Tanifuji G."/>
            <person name="Burki F."/>
            <person name="Gruber A."/>
            <person name="Irimia M."/>
            <person name="Maruyama S."/>
            <person name="Arias M.C."/>
            <person name="Ball S.G."/>
            <person name="Gile G.H."/>
            <person name="Hirakawa Y."/>
            <person name="Hopkins J.F."/>
            <person name="Rensing S.A."/>
            <person name="Schmutz J."/>
            <person name="Symeonidi A."/>
            <person name="Elias M."/>
            <person name="Eveleigh R.J."/>
            <person name="Herman E.K."/>
            <person name="Klute M.J."/>
            <person name="Nakayama T."/>
            <person name="Obornik M."/>
            <person name="Reyes-Prieto A."/>
            <person name="Armbrust E.V."/>
            <person name="Aves S.J."/>
            <person name="Beiko R.G."/>
            <person name="Coutinho P."/>
            <person name="Dacks J.B."/>
            <person name="Durnford D.G."/>
            <person name="Fast N.M."/>
            <person name="Green B.R."/>
            <person name="Grisdale C."/>
            <person name="Hempe F."/>
            <person name="Henrissat B."/>
            <person name="Hoppner M.P."/>
            <person name="Ishida K.-I."/>
            <person name="Kim E."/>
            <person name="Koreny L."/>
            <person name="Kroth P.G."/>
            <person name="Liu Y."/>
            <person name="Malik S.-B."/>
            <person name="Maier U.G."/>
            <person name="McRose D."/>
            <person name="Mock T."/>
            <person name="Neilson J.A."/>
            <person name="Onodera N.T."/>
            <person name="Poole A.M."/>
            <person name="Pritham E.J."/>
            <person name="Richards T.A."/>
            <person name="Rocap G."/>
            <person name="Roy S.W."/>
            <person name="Sarai C."/>
            <person name="Schaack S."/>
            <person name="Shirato S."/>
            <person name="Slamovits C.H."/>
            <person name="Spencer D.F."/>
            <person name="Suzuki S."/>
            <person name="Worden A.Z."/>
            <person name="Zauner S."/>
            <person name="Barry K."/>
            <person name="Bell C."/>
            <person name="Bharti A.K."/>
            <person name="Crow J.A."/>
            <person name="Grimwood J."/>
            <person name="Kramer R."/>
            <person name="Lindquist E."/>
            <person name="Lucas S."/>
            <person name="Salamov A."/>
            <person name="McFadden G.I."/>
            <person name="Lane C.E."/>
            <person name="Keeling P.J."/>
            <person name="Gray M.W."/>
            <person name="Grigoriev I.V."/>
            <person name="Archibald J.M."/>
        </authorList>
    </citation>
    <scope>NUCLEOTIDE SEQUENCE</scope>
    <source>
        <strain evidence="8">CCMP2712</strain>
    </source>
</reference>
<dbReference type="OMA" id="NKLECFC"/>
<dbReference type="RefSeq" id="XP_005833946.1">
    <property type="nucleotide sequence ID" value="XM_005833889.1"/>
</dbReference>
<protein>
    <submittedName>
        <fullName evidence="6 7">Uncharacterized protein</fullName>
    </submittedName>
</protein>
<proteinExistence type="inferred from homology"/>
<keyword evidence="5" id="KW-0472">Membrane</keyword>
<dbReference type="Proteomes" id="UP000011087">
    <property type="component" value="Unassembled WGS sequence"/>
</dbReference>
<accession>L1JEQ0</accession>
<reference evidence="6 8" key="1">
    <citation type="journal article" date="2012" name="Nature">
        <title>Algal genomes reveal evolutionary mosaicism and the fate of nucleomorphs.</title>
        <authorList>
            <consortium name="DOE Joint Genome Institute"/>
            <person name="Curtis B.A."/>
            <person name="Tanifuji G."/>
            <person name="Burki F."/>
            <person name="Gruber A."/>
            <person name="Irimia M."/>
            <person name="Maruyama S."/>
            <person name="Arias M.C."/>
            <person name="Ball S.G."/>
            <person name="Gile G.H."/>
            <person name="Hirakawa Y."/>
            <person name="Hopkins J.F."/>
            <person name="Kuo A."/>
            <person name="Rensing S.A."/>
            <person name="Schmutz J."/>
            <person name="Symeonidi A."/>
            <person name="Elias M."/>
            <person name="Eveleigh R.J."/>
            <person name="Herman E.K."/>
            <person name="Klute M.J."/>
            <person name="Nakayama T."/>
            <person name="Obornik M."/>
            <person name="Reyes-Prieto A."/>
            <person name="Armbrust E.V."/>
            <person name="Aves S.J."/>
            <person name="Beiko R.G."/>
            <person name="Coutinho P."/>
            <person name="Dacks J.B."/>
            <person name="Durnford D.G."/>
            <person name="Fast N.M."/>
            <person name="Green B.R."/>
            <person name="Grisdale C.J."/>
            <person name="Hempel F."/>
            <person name="Henrissat B."/>
            <person name="Hoppner M.P."/>
            <person name="Ishida K."/>
            <person name="Kim E."/>
            <person name="Koreny L."/>
            <person name="Kroth P.G."/>
            <person name="Liu Y."/>
            <person name="Malik S.B."/>
            <person name="Maier U.G."/>
            <person name="McRose D."/>
            <person name="Mock T."/>
            <person name="Neilson J.A."/>
            <person name="Onodera N.T."/>
            <person name="Poole A.M."/>
            <person name="Pritham E.J."/>
            <person name="Richards T.A."/>
            <person name="Rocap G."/>
            <person name="Roy S.W."/>
            <person name="Sarai C."/>
            <person name="Schaack S."/>
            <person name="Shirato S."/>
            <person name="Slamovits C.H."/>
            <person name="Spencer D.F."/>
            <person name="Suzuki S."/>
            <person name="Worden A.Z."/>
            <person name="Zauner S."/>
            <person name="Barry K."/>
            <person name="Bell C."/>
            <person name="Bharti A.K."/>
            <person name="Crow J.A."/>
            <person name="Grimwood J."/>
            <person name="Kramer R."/>
            <person name="Lindquist E."/>
            <person name="Lucas S."/>
            <person name="Salamov A."/>
            <person name="McFadden G.I."/>
            <person name="Lane C.E."/>
            <person name="Keeling P.J."/>
            <person name="Gray M.W."/>
            <person name="Grigoriev I.V."/>
            <person name="Archibald J.M."/>
        </authorList>
    </citation>
    <scope>NUCLEOTIDE SEQUENCE</scope>
    <source>
        <strain evidence="6 8">CCMP2712</strain>
    </source>
</reference>
<comment type="subcellular location">
    <subcellularLocation>
        <location evidence="2">Mitochondrion inner membrane</location>
        <topology evidence="2">Single-pass membrane protein</topology>
        <orientation evidence="2">Intermembrane side</orientation>
    </subcellularLocation>
</comment>
<keyword evidence="8" id="KW-1185">Reference proteome</keyword>
<dbReference type="FunFam" id="2.60.370.10:FF:000001">
    <property type="entry name" value="COX11 cytochrome c oxidase assembly homolog"/>
    <property type="match status" value="1"/>
</dbReference>